<dbReference type="PANTHER" id="PTHR34378">
    <property type="entry name" value="GLUTAMATE--CYSTEINE LIGASE, CHLOROPLASTIC"/>
    <property type="match status" value="1"/>
</dbReference>
<keyword evidence="3" id="KW-0547">Nucleotide-binding</keyword>
<dbReference type="EC" id="6.3.2.2" evidence="1"/>
<dbReference type="GO" id="GO:0043436">
    <property type="term" value="P:oxoacid metabolic process"/>
    <property type="evidence" value="ECO:0007669"/>
    <property type="project" value="UniProtKB-ARBA"/>
</dbReference>
<evidence type="ECO:0000313" key="6">
    <source>
        <dbReference type="Proteomes" id="UP000325315"/>
    </source>
</evidence>
<dbReference type="AlphaFoldDB" id="A0A5B6UMC8"/>
<evidence type="ECO:0000256" key="4">
    <source>
        <dbReference type="ARBA" id="ARBA00022840"/>
    </source>
</evidence>
<evidence type="ECO:0000256" key="2">
    <source>
        <dbReference type="ARBA" id="ARBA00022598"/>
    </source>
</evidence>
<dbReference type="Proteomes" id="UP000325315">
    <property type="component" value="Unassembled WGS sequence"/>
</dbReference>
<name>A0A5B6UMC8_9ROSI</name>
<dbReference type="InterPro" id="IPR006336">
    <property type="entry name" value="GCS2"/>
</dbReference>
<organism evidence="5 6">
    <name type="scientific">Gossypium australe</name>
    <dbReference type="NCBI Taxonomy" id="47621"/>
    <lineage>
        <taxon>Eukaryota</taxon>
        <taxon>Viridiplantae</taxon>
        <taxon>Streptophyta</taxon>
        <taxon>Embryophyta</taxon>
        <taxon>Tracheophyta</taxon>
        <taxon>Spermatophyta</taxon>
        <taxon>Magnoliopsida</taxon>
        <taxon>eudicotyledons</taxon>
        <taxon>Gunneridae</taxon>
        <taxon>Pentapetalae</taxon>
        <taxon>rosids</taxon>
        <taxon>malvids</taxon>
        <taxon>Malvales</taxon>
        <taxon>Malvaceae</taxon>
        <taxon>Malvoideae</taxon>
        <taxon>Gossypium</taxon>
    </lineage>
</organism>
<dbReference type="Pfam" id="PF04107">
    <property type="entry name" value="GCS2"/>
    <property type="match status" value="1"/>
</dbReference>
<evidence type="ECO:0000256" key="1">
    <source>
        <dbReference type="ARBA" id="ARBA00012220"/>
    </source>
</evidence>
<sequence length="315" mass="34949">MRKRKASGEISDVGRLMALVSKAGSSYCIRSDITRGRTGQNVAFGVVNNVEAPIMKEKSVIFSSLSCKNARVAQFFPLETVGFRSKRRNSVIVAASPPTEDALIATEPLTKQDLVGYLASGCKSKEKWRIGTEHEKFGFEIKTLRPMKYEQIAELLNGISERFDWEKVMEGDKIIGLKQGKQSISLEPGGQFELSGAPLETLHQTCAEVNSHLYQVKAVAEEMGIGFLGIGFQPKLGLKDIPVMPKGRYEIMRNYMPKVGSLGLDMMFRTCTVQVNLDFSSEADMIRKFRAGLALQPVRTLILCLPLKISALLFF</sequence>
<gene>
    <name evidence="5" type="ORF">EPI10_017901</name>
</gene>
<dbReference type="OrthoDB" id="2012853at2759"/>
<dbReference type="GO" id="GO:0005524">
    <property type="term" value="F:ATP binding"/>
    <property type="evidence" value="ECO:0007669"/>
    <property type="project" value="UniProtKB-KW"/>
</dbReference>
<keyword evidence="6" id="KW-1185">Reference proteome</keyword>
<accession>A0A5B6UMC8</accession>
<dbReference type="GO" id="GO:0006750">
    <property type="term" value="P:glutathione biosynthetic process"/>
    <property type="evidence" value="ECO:0007669"/>
    <property type="project" value="InterPro"/>
</dbReference>
<proteinExistence type="predicted"/>
<dbReference type="Gene3D" id="3.30.590.20">
    <property type="match status" value="1"/>
</dbReference>
<dbReference type="SUPFAM" id="SSF55931">
    <property type="entry name" value="Glutamine synthetase/guanido kinase"/>
    <property type="match status" value="1"/>
</dbReference>
<keyword evidence="2 5" id="KW-0436">Ligase</keyword>
<keyword evidence="4" id="KW-0067">ATP-binding</keyword>
<reference evidence="5" key="1">
    <citation type="submission" date="2019-08" db="EMBL/GenBank/DDBJ databases">
        <authorList>
            <person name="Liu F."/>
        </authorList>
    </citation>
    <scope>NUCLEOTIDE SEQUENCE [LARGE SCALE GENOMIC DNA]</scope>
    <source>
        <strain evidence="5">PA1801</strain>
        <tissue evidence="5">Leaf</tissue>
    </source>
</reference>
<dbReference type="PANTHER" id="PTHR34378:SF1">
    <property type="entry name" value="GLUTAMATE--CYSTEINE LIGASE, CHLOROPLASTIC"/>
    <property type="match status" value="1"/>
</dbReference>
<dbReference type="GO" id="GO:0004357">
    <property type="term" value="F:glutamate-cysteine ligase activity"/>
    <property type="evidence" value="ECO:0007669"/>
    <property type="project" value="UniProtKB-EC"/>
</dbReference>
<dbReference type="InterPro" id="IPR014746">
    <property type="entry name" value="Gln_synth/guanido_kin_cat_dom"/>
</dbReference>
<comment type="caution">
    <text evidence="5">The sequence shown here is derived from an EMBL/GenBank/DDBJ whole genome shotgun (WGS) entry which is preliminary data.</text>
</comment>
<evidence type="ECO:0000256" key="3">
    <source>
        <dbReference type="ARBA" id="ARBA00022741"/>
    </source>
</evidence>
<evidence type="ECO:0000313" key="5">
    <source>
        <dbReference type="EMBL" id="KAA3454815.1"/>
    </source>
</evidence>
<dbReference type="InterPro" id="IPR035434">
    <property type="entry name" value="GCL_bact_plant"/>
</dbReference>
<dbReference type="EMBL" id="SMMG02000012">
    <property type="protein sequence ID" value="KAA3454815.1"/>
    <property type="molecule type" value="Genomic_DNA"/>
</dbReference>
<protein>
    <recommendedName>
        <fullName evidence="1">glutamate--cysteine ligase</fullName>
        <ecNumber evidence="1">6.3.2.2</ecNumber>
    </recommendedName>
</protein>